<accession>A0A1S1P4Y1</accession>
<comment type="caution">
    <text evidence="1">The sequence shown here is derived from an EMBL/GenBank/DDBJ whole genome shotgun (WGS) entry which is preliminary data.</text>
</comment>
<proteinExistence type="predicted"/>
<protein>
    <submittedName>
        <fullName evidence="1">Uncharacterized protein</fullName>
    </submittedName>
</protein>
<evidence type="ECO:0000313" key="2">
    <source>
        <dbReference type="Proteomes" id="UP000180215"/>
    </source>
</evidence>
<gene>
    <name evidence="1" type="ORF">BK022_17535</name>
</gene>
<organism evidence="1 2">
    <name type="scientific">Methylorubrum extorquens</name>
    <name type="common">Methylobacterium dichloromethanicum</name>
    <name type="synonym">Methylobacterium extorquens</name>
    <dbReference type="NCBI Taxonomy" id="408"/>
    <lineage>
        <taxon>Bacteria</taxon>
        <taxon>Pseudomonadati</taxon>
        <taxon>Pseudomonadota</taxon>
        <taxon>Alphaproteobacteria</taxon>
        <taxon>Hyphomicrobiales</taxon>
        <taxon>Methylobacteriaceae</taxon>
        <taxon>Methylorubrum</taxon>
    </lineage>
</organism>
<name>A0A1S1P4Y1_METEX</name>
<dbReference type="Proteomes" id="UP000180215">
    <property type="component" value="Unassembled WGS sequence"/>
</dbReference>
<reference evidence="1 2" key="1">
    <citation type="submission" date="2016-10" db="EMBL/GenBank/DDBJ databases">
        <title>Draft genome sequence of Methylobacterium extorquens CP3, a seed endophyte of Crotalaria pumila with plant growth-promoting and metal tolerance properties.</title>
        <authorList>
            <person name="Sanchez-Lopez A.S."/>
            <person name="Van Hamme J.D."/>
            <person name="Thijs S."/>
            <person name="Mcammond B.M."/>
            <person name="Stevens V."/>
            <person name="Gonzalez-Chavez M.D.C."/>
            <person name="Vangronsveld J."/>
        </authorList>
    </citation>
    <scope>NUCLEOTIDE SEQUENCE [LARGE SCALE GENOMIC DNA]</scope>
    <source>
        <strain evidence="1 2">CP3</strain>
    </source>
</reference>
<dbReference type="AlphaFoldDB" id="A0A1S1P4Y1"/>
<sequence>MARLPALIDLIASFRGGERKNLELQARFLREAGLLSHGKRGSGAPPVTAEDAAILLLAHLATTSATSAPDIVQRYSKLSNCLYEDPEYERYWPKYSRANLMFWPIYSARTSLDALKTMIIAADRCWNFCRDTPDPREEGEKTGLAALKALGDRREAFRARRAVVTLDKVYHSLSIVIDDVYEHKWSHKPYYSADHDRDDIFAASTFSHRWAEFNRYDEDEDDPPLFATAGVSGLSLYKINQLIQTP</sequence>
<evidence type="ECO:0000313" key="1">
    <source>
        <dbReference type="EMBL" id="OHV15652.1"/>
    </source>
</evidence>
<dbReference type="EMBL" id="MNAO01000234">
    <property type="protein sequence ID" value="OHV15652.1"/>
    <property type="molecule type" value="Genomic_DNA"/>
</dbReference>